<feature type="transmembrane region" description="Helical" evidence="8">
    <location>
        <begin position="244"/>
        <end position="265"/>
    </location>
</feature>
<accession>A0A075I341</accession>
<comment type="caution">
    <text evidence="8">Lacks conserved residue(s) required for the propagation of feature annotation.</text>
</comment>
<dbReference type="InterPro" id="IPR029020">
    <property type="entry name" value="Ammonium/urea_transptr"/>
</dbReference>
<feature type="transmembrane region" description="Helical" evidence="8">
    <location>
        <begin position="380"/>
        <end position="400"/>
    </location>
</feature>
<feature type="transmembrane region" description="Helical" evidence="8">
    <location>
        <begin position="272"/>
        <end position="293"/>
    </location>
</feature>
<sequence length="567" mass="60053">MIVSLYNYIQLLTLFVNYSTSGLYPVQFAENKMNSIMQINSAKHKYALLLMVAVGLTATGAMGLAADSYAQKIDDGMDGYVVGSPDGGAGIYTGNPNECWWDSDGDGVLDMYCLIDTGDTAWMITASSLVLFMTPGVAFLYGGLARSKNAVNTIGMTFIVMGLMSVQWVLWGYSLAFGSVDSEANMFMGNLDYMGFNQVSAWAPLGEPGPCEGTWSDYYQMQQMKSLDAGMCSQGWPGTVPHQLFAMFQATFAIITPALIVGGLVDRMKFSALVIFVLLWGTFVYDPIAHWVWGGGYIGNMDFDPDLSPSYGLDFAGGTVVHISSGFAALAGALVLGRRLGYGKVPMEPHNIPMVVLGASILWFGWFGFNAGSEVLSDGIAVSAWTVTNTATGMASVTWLLMSWGHTGRPSIAGAATGAVAGLVAITPASGWVGPMAAIIIGIAAGTVCYGAVAFKNARKWDDALDVWGVHGIGGFTGAVLTGTLASPHVWDTGDGIGAWTGTPEGYEQQAINIAAACLSVAYAFGVTIVILKIMDAIWPGGIRVTPKEEEVGLDIAQNGERAYINE</sequence>
<organism evidence="10">
    <name type="scientific">uncultured marine thaumarchaeote SAT1000_08_G06</name>
    <dbReference type="NCBI Taxonomy" id="1456365"/>
    <lineage>
        <taxon>Archaea</taxon>
        <taxon>Nitrososphaerota</taxon>
        <taxon>environmental samples</taxon>
    </lineage>
</organism>
<reference evidence="10" key="1">
    <citation type="journal article" date="2014" name="Genome Biol. Evol.">
        <title>Pangenome evidence for extensive interdomain horizontal transfer affecting lineage core and shell genes in uncultured planktonic thaumarchaeota and euryarchaeota.</title>
        <authorList>
            <person name="Deschamps P."/>
            <person name="Zivanovic Y."/>
            <person name="Moreira D."/>
            <person name="Rodriguez-Valera F."/>
            <person name="Lopez-Garcia P."/>
        </authorList>
    </citation>
    <scope>NUCLEOTIDE SEQUENCE</scope>
</reference>
<keyword evidence="6 8" id="KW-0472">Membrane</keyword>
<keyword evidence="7 8" id="KW-0924">Ammonia transport</keyword>
<dbReference type="NCBIfam" id="TIGR00836">
    <property type="entry name" value="amt"/>
    <property type="match status" value="1"/>
</dbReference>
<dbReference type="GO" id="GO:0008519">
    <property type="term" value="F:ammonium channel activity"/>
    <property type="evidence" value="ECO:0007669"/>
    <property type="project" value="InterPro"/>
</dbReference>
<keyword evidence="3 8" id="KW-0813">Transport</keyword>
<feature type="transmembrane region" description="Helical" evidence="8">
    <location>
        <begin position="121"/>
        <end position="141"/>
    </location>
</feature>
<feature type="transmembrane region" description="Helical" evidence="8">
    <location>
        <begin position="467"/>
        <end position="491"/>
    </location>
</feature>
<dbReference type="GO" id="GO:0005886">
    <property type="term" value="C:plasma membrane"/>
    <property type="evidence" value="ECO:0007669"/>
    <property type="project" value="UniProtKB-SubCell"/>
</dbReference>
<dbReference type="SUPFAM" id="SSF111352">
    <property type="entry name" value="Ammonium transporter"/>
    <property type="match status" value="1"/>
</dbReference>
<feature type="transmembrane region" description="Helical" evidence="8">
    <location>
        <begin position="412"/>
        <end position="430"/>
    </location>
</feature>
<protein>
    <recommendedName>
        <fullName evidence="8">Ammonium transporter</fullName>
    </recommendedName>
</protein>
<feature type="transmembrane region" description="Helical" evidence="8">
    <location>
        <begin position="436"/>
        <end position="455"/>
    </location>
</feature>
<name>A0A075I341_9ARCH</name>
<dbReference type="InterPro" id="IPR018047">
    <property type="entry name" value="Ammonium_transpt_CS"/>
</dbReference>
<keyword evidence="5 8" id="KW-1133">Transmembrane helix</keyword>
<feature type="transmembrane region" description="Helical" evidence="8">
    <location>
        <begin position="46"/>
        <end position="66"/>
    </location>
</feature>
<gene>
    <name evidence="10" type="primary">AMT</name>
    <name evidence="10" type="synonym">amt</name>
    <name evidence="10" type="synonym">MEP</name>
</gene>
<dbReference type="InterPro" id="IPR001905">
    <property type="entry name" value="Ammonium_transpt"/>
</dbReference>
<evidence type="ECO:0000256" key="1">
    <source>
        <dbReference type="ARBA" id="ARBA00004141"/>
    </source>
</evidence>
<dbReference type="AlphaFoldDB" id="A0A075I341"/>
<proteinExistence type="inferred from homology"/>
<evidence type="ECO:0000256" key="3">
    <source>
        <dbReference type="ARBA" id="ARBA00022448"/>
    </source>
</evidence>
<dbReference type="Gene3D" id="1.10.3430.10">
    <property type="entry name" value="Ammonium transporter AmtB like domains"/>
    <property type="match status" value="1"/>
</dbReference>
<feature type="transmembrane region" description="Helical" evidence="8">
    <location>
        <begin position="511"/>
        <end position="532"/>
    </location>
</feature>
<evidence type="ECO:0000256" key="4">
    <source>
        <dbReference type="ARBA" id="ARBA00022692"/>
    </source>
</evidence>
<evidence type="ECO:0000313" key="10">
    <source>
        <dbReference type="EMBL" id="AIF22205.1"/>
    </source>
</evidence>
<dbReference type="InterPro" id="IPR024041">
    <property type="entry name" value="NH4_transpt_AmtB-like_dom"/>
</dbReference>
<dbReference type="PANTHER" id="PTHR43029">
    <property type="entry name" value="AMMONIUM TRANSPORTER MEP2"/>
    <property type="match status" value="1"/>
</dbReference>
<keyword evidence="4 8" id="KW-0812">Transmembrane</keyword>
<evidence type="ECO:0000256" key="5">
    <source>
        <dbReference type="ARBA" id="ARBA00022989"/>
    </source>
</evidence>
<feature type="transmembrane region" description="Helical" evidence="8">
    <location>
        <begin position="153"/>
        <end position="173"/>
    </location>
</feature>
<dbReference type="Pfam" id="PF00909">
    <property type="entry name" value="Ammonium_transp"/>
    <property type="match status" value="1"/>
</dbReference>
<dbReference type="EMBL" id="KF901206">
    <property type="protein sequence ID" value="AIF22205.1"/>
    <property type="molecule type" value="Genomic_DNA"/>
</dbReference>
<dbReference type="PROSITE" id="PS01219">
    <property type="entry name" value="AMMONIUM_TRANSP"/>
    <property type="match status" value="1"/>
</dbReference>
<evidence type="ECO:0000256" key="2">
    <source>
        <dbReference type="ARBA" id="ARBA00005887"/>
    </source>
</evidence>
<evidence type="ECO:0000256" key="6">
    <source>
        <dbReference type="ARBA" id="ARBA00023136"/>
    </source>
</evidence>
<evidence type="ECO:0000259" key="9">
    <source>
        <dbReference type="Pfam" id="PF00909"/>
    </source>
</evidence>
<comment type="similarity">
    <text evidence="2 8">Belongs to the ammonia transporter channel (TC 1.A.11.2) family.</text>
</comment>
<dbReference type="PANTHER" id="PTHR43029:SF10">
    <property type="entry name" value="AMMONIUM TRANSPORTER MEP2"/>
    <property type="match status" value="1"/>
</dbReference>
<feature type="transmembrane region" description="Helical" evidence="8">
    <location>
        <begin position="6"/>
        <end position="26"/>
    </location>
</feature>
<feature type="domain" description="Ammonium transporter AmtB-like" evidence="9">
    <location>
        <begin position="121"/>
        <end position="564"/>
    </location>
</feature>
<feature type="transmembrane region" description="Helical" evidence="8">
    <location>
        <begin position="349"/>
        <end position="368"/>
    </location>
</feature>
<evidence type="ECO:0000256" key="7">
    <source>
        <dbReference type="ARBA" id="ARBA00023177"/>
    </source>
</evidence>
<comment type="subcellular location">
    <subcellularLocation>
        <location evidence="8">Cell membrane</location>
        <topology evidence="8">Multi-pass membrane protein</topology>
    </subcellularLocation>
    <subcellularLocation>
        <location evidence="1">Membrane</location>
        <topology evidence="1">Multi-pass membrane protein</topology>
    </subcellularLocation>
</comment>
<evidence type="ECO:0000256" key="8">
    <source>
        <dbReference type="RuleBase" id="RU362002"/>
    </source>
</evidence>
<feature type="transmembrane region" description="Helical" evidence="8">
    <location>
        <begin position="313"/>
        <end position="337"/>
    </location>
</feature>